<sequence length="145" mass="16410">MRKIFIAVVIFAVLFLNFSNAQSTRDGKWWNGLDKNAKIFFVAGFWNGVTWGDDVLKDALSNLKKNGVINQNVADAVFQKWTAYTDIGSITIGEIVDKIDNLYSDTQNQPIMISDMMTIVVLNIQGLSLSNDVMQQLLQSFRQKR</sequence>
<gene>
    <name evidence="2" type="ORF">JGI23_01316</name>
</gene>
<keyword evidence="3" id="KW-1185">Reference proteome</keyword>
<accession>A0A0P1NUE8</accession>
<reference evidence="3" key="1">
    <citation type="submission" date="2015-11" db="EMBL/GenBank/DDBJ databases">
        <authorList>
            <person name="Varghese N."/>
        </authorList>
    </citation>
    <scope>NUCLEOTIDE SEQUENCE [LARGE SCALE GENOMIC DNA]</scope>
    <source>
        <strain evidence="3">JGI-23</strain>
    </source>
</reference>
<feature type="signal peptide" evidence="1">
    <location>
        <begin position="1"/>
        <end position="21"/>
    </location>
</feature>
<evidence type="ECO:0000313" key="2">
    <source>
        <dbReference type="EMBL" id="CUT02705.1"/>
    </source>
</evidence>
<evidence type="ECO:0000313" key="3">
    <source>
        <dbReference type="Proteomes" id="UP000199197"/>
    </source>
</evidence>
<dbReference type="EMBL" id="CZVW01000013">
    <property type="protein sequence ID" value="CUT02705.1"/>
    <property type="molecule type" value="Genomic_DNA"/>
</dbReference>
<keyword evidence="1" id="KW-0732">Signal</keyword>
<protein>
    <submittedName>
        <fullName evidence="2">Uncharacterized protein</fullName>
    </submittedName>
</protein>
<name>A0A0P1NUE8_9BACT</name>
<evidence type="ECO:0000256" key="1">
    <source>
        <dbReference type="SAM" id="SignalP"/>
    </source>
</evidence>
<feature type="chain" id="PRO_5006067899" evidence="1">
    <location>
        <begin position="22"/>
        <end position="145"/>
    </location>
</feature>
<proteinExistence type="predicted"/>
<dbReference type="AlphaFoldDB" id="A0A0P1NUE8"/>
<dbReference type="Proteomes" id="UP000199197">
    <property type="component" value="Unassembled WGS sequence"/>
</dbReference>
<organism evidence="2 3">
    <name type="scientific">Candidatus Chryseopegocella kryptomonas</name>
    <dbReference type="NCBI Taxonomy" id="1633643"/>
    <lineage>
        <taxon>Bacteria</taxon>
        <taxon>Pseudomonadati</taxon>
        <taxon>Candidatus Kryptoniota</taxon>
        <taxon>Candidatus Chryseopegocella</taxon>
    </lineage>
</organism>
<dbReference type="RefSeq" id="WP_092350138.1">
    <property type="nucleotide sequence ID" value="NZ_CZVW01000013.1"/>
</dbReference>
<dbReference type="OrthoDB" id="9792619at2"/>